<dbReference type="PANTHER" id="PTHR11733">
    <property type="entry name" value="ZINC METALLOPROTEASE FAMILY M13 NEPRILYSIN-RELATED"/>
    <property type="match status" value="1"/>
</dbReference>
<sequence length="878" mass="98188">MNGHAVEDKQPTAPAEEKLPKYVEERASRGSFVMDMKGPIRPLDLGEDGDSKTPRQRRLLLALGLLVLLVVALVICLVVVVIRLEDKITENICETEECIRSADNLIQSMDTSVEPCNDFYKFACGRWAEDHPLPDAAYSNDWFIETSTLVNQQIQDYLETNDSESDPESVNQARRLYRSCMDTELLDELGLGPLLAAVERLGLGPPPTSWASPEGREGAASDGWRLEAALVAAQRSLGLDVLVGVGVWPAPTDRRRSRLTVATPSSAPVLPGYPEVVSRSSSADESSAPAHGHHGTGGSHQRRVYGRERLLGGAGGAEGAWPEAGGPWRRRARRHAGAAGVDERVSSDPVTEAYMGRVLELSERWARTGEGGGAGEPEPAAAREPHLRATARALLRVEEELERIQEGNQSSKLTGVEPDLMSVDELQAILDKAANGTFRLNLTQYLQLLFDGEPDVTLQLGPDASHERDLLQVYDLKYLKSLAPLLNQLSDRELQNYVWWKVVSTLAPYTDSEMRILKERYLEDATESFSPESRPHFCANLVNQLMGMAVAYFFYDAAQLNATRAKMQEMFADIRWAFEERVGQLEWMDADTKAATRDKAAATHFLVGFPDWLDDPAELDNYFQGITVEEDSFLDNLISISERGMNSTLRSLREINDQSGSWEIGPPMETNAAHVPYLNSVVVQAGIMQFPFFLLGLEALNYGAIGSIIGHELTHGFDDQGRKYDKEGNLLQWWSNKTVAEYEKRAQCFVEQYNHYRLKEITDQVDGEQTLGENIADNGGLREAFQAYKRYKTRLGHNEPKLPGLERYNGEQLFFLSFANVWCEKWTKQSLRNDLLDEHSPSQIRVPGVLVNSPEFSQVWKCPAGSHMNPKRDRCMIW</sequence>
<evidence type="ECO:0000256" key="2">
    <source>
        <dbReference type="ARBA" id="ARBA00004401"/>
    </source>
</evidence>
<dbReference type="Gene3D" id="1.10.1380.10">
    <property type="entry name" value="Neutral endopeptidase , domain2"/>
    <property type="match status" value="1"/>
</dbReference>
<dbReference type="Pfam" id="PF05649">
    <property type="entry name" value="Peptidase_M13_N"/>
    <property type="match status" value="2"/>
</dbReference>
<keyword evidence="10" id="KW-0472">Membrane</keyword>
<dbReference type="Gene3D" id="3.40.390.10">
    <property type="entry name" value="Collagenase (Catalytic Domain)"/>
    <property type="match status" value="1"/>
</dbReference>
<dbReference type="GO" id="GO:0005886">
    <property type="term" value="C:plasma membrane"/>
    <property type="evidence" value="ECO:0007669"/>
    <property type="project" value="UniProtKB-SubCell"/>
</dbReference>
<dbReference type="EMBL" id="JAZDUA010000533">
    <property type="protein sequence ID" value="KAK7791480.1"/>
    <property type="molecule type" value="Genomic_DNA"/>
</dbReference>
<feature type="domain" description="Peptidase M13 N-terminal" evidence="12">
    <location>
        <begin position="115"/>
        <end position="265"/>
    </location>
</feature>
<evidence type="ECO:0000256" key="10">
    <source>
        <dbReference type="SAM" id="Phobius"/>
    </source>
</evidence>
<feature type="region of interest" description="Disordered" evidence="9">
    <location>
        <begin position="258"/>
        <end position="345"/>
    </location>
</feature>
<evidence type="ECO:0000256" key="8">
    <source>
        <dbReference type="ARBA" id="ARBA00023049"/>
    </source>
</evidence>
<dbReference type="InterPro" id="IPR042089">
    <property type="entry name" value="Peptidase_M13_dom_2"/>
</dbReference>
<evidence type="ECO:0000256" key="9">
    <source>
        <dbReference type="SAM" id="MobiDB-lite"/>
    </source>
</evidence>
<reference evidence="13 14" key="1">
    <citation type="submission" date="2024-03" db="EMBL/GenBank/DDBJ databases">
        <title>The genome assembly and annotation of the cricket Gryllus longicercus Weissman &amp; Gray.</title>
        <authorList>
            <person name="Szrajer S."/>
            <person name="Gray D."/>
            <person name="Ylla G."/>
        </authorList>
    </citation>
    <scope>NUCLEOTIDE SEQUENCE [LARGE SCALE GENOMIC DNA]</scope>
    <source>
        <strain evidence="13">DAG 2021-001</strain>
        <tissue evidence="13">Whole body minus gut</tissue>
    </source>
</reference>
<comment type="subcellular location">
    <subcellularLocation>
        <location evidence="2">Cell membrane</location>
        <topology evidence="2">Single-pass type II membrane protein</topology>
    </subcellularLocation>
</comment>
<feature type="region of interest" description="Disordered" evidence="9">
    <location>
        <begin position="1"/>
        <end position="22"/>
    </location>
</feature>
<evidence type="ECO:0000256" key="6">
    <source>
        <dbReference type="ARBA" id="ARBA00022801"/>
    </source>
</evidence>
<comment type="caution">
    <text evidence="13">The sequence shown here is derived from an EMBL/GenBank/DDBJ whole genome shotgun (WGS) entry which is preliminary data.</text>
</comment>
<keyword evidence="4" id="KW-0645">Protease</keyword>
<dbReference type="GO" id="GO:0004222">
    <property type="term" value="F:metalloendopeptidase activity"/>
    <property type="evidence" value="ECO:0007669"/>
    <property type="project" value="InterPro"/>
</dbReference>
<dbReference type="AlphaFoldDB" id="A0AAN9V879"/>
<evidence type="ECO:0000313" key="13">
    <source>
        <dbReference type="EMBL" id="KAK7791480.1"/>
    </source>
</evidence>
<keyword evidence="10" id="KW-1133">Transmembrane helix</keyword>
<evidence type="ECO:0000259" key="11">
    <source>
        <dbReference type="Pfam" id="PF01431"/>
    </source>
</evidence>
<dbReference type="PANTHER" id="PTHR11733:SF133">
    <property type="entry name" value="PHOSPHATE-REGULATING NEUTRAL ENDOPEPTIDASE PHEX"/>
    <property type="match status" value="1"/>
</dbReference>
<dbReference type="InterPro" id="IPR008753">
    <property type="entry name" value="Peptidase_M13_N"/>
</dbReference>
<evidence type="ECO:0000256" key="5">
    <source>
        <dbReference type="ARBA" id="ARBA00022723"/>
    </source>
</evidence>
<dbReference type="PRINTS" id="PR00786">
    <property type="entry name" value="NEPRILYSIN"/>
</dbReference>
<dbReference type="SUPFAM" id="SSF55486">
    <property type="entry name" value="Metalloproteases ('zincins'), catalytic domain"/>
    <property type="match status" value="2"/>
</dbReference>
<evidence type="ECO:0000313" key="14">
    <source>
        <dbReference type="Proteomes" id="UP001378592"/>
    </source>
</evidence>
<dbReference type="InterPro" id="IPR024079">
    <property type="entry name" value="MetalloPept_cat_dom_sf"/>
</dbReference>
<evidence type="ECO:0000256" key="7">
    <source>
        <dbReference type="ARBA" id="ARBA00022833"/>
    </source>
</evidence>
<feature type="compositionally biased region" description="Low complexity" evidence="9">
    <location>
        <begin position="278"/>
        <end position="290"/>
    </location>
</feature>
<dbReference type="PROSITE" id="PS51885">
    <property type="entry name" value="NEPRILYSIN"/>
    <property type="match status" value="1"/>
</dbReference>
<dbReference type="InterPro" id="IPR018497">
    <property type="entry name" value="Peptidase_M13_C"/>
</dbReference>
<evidence type="ECO:0000256" key="3">
    <source>
        <dbReference type="ARBA" id="ARBA00007357"/>
    </source>
</evidence>
<accession>A0AAN9V879</accession>
<evidence type="ECO:0000256" key="4">
    <source>
        <dbReference type="ARBA" id="ARBA00022670"/>
    </source>
</evidence>
<protein>
    <submittedName>
        <fullName evidence="13">Uncharacterized protein</fullName>
    </submittedName>
</protein>
<feature type="domain" description="Peptidase M13 C-terminal" evidence="11">
    <location>
        <begin position="671"/>
        <end position="873"/>
    </location>
</feature>
<evidence type="ECO:0000259" key="12">
    <source>
        <dbReference type="Pfam" id="PF05649"/>
    </source>
</evidence>
<dbReference type="InterPro" id="IPR000718">
    <property type="entry name" value="Peptidase_M13"/>
</dbReference>
<keyword evidence="8" id="KW-0482">Metalloprotease</keyword>
<name>A0AAN9V879_9ORTH</name>
<dbReference type="CDD" id="cd08662">
    <property type="entry name" value="M13"/>
    <property type="match status" value="1"/>
</dbReference>
<proteinExistence type="inferred from homology"/>
<dbReference type="Proteomes" id="UP001378592">
    <property type="component" value="Unassembled WGS sequence"/>
</dbReference>
<keyword evidence="10" id="KW-0812">Transmembrane</keyword>
<feature type="transmembrane region" description="Helical" evidence="10">
    <location>
        <begin position="59"/>
        <end position="82"/>
    </location>
</feature>
<keyword evidence="7" id="KW-0862">Zinc</keyword>
<dbReference type="GO" id="GO:0016485">
    <property type="term" value="P:protein processing"/>
    <property type="evidence" value="ECO:0007669"/>
    <property type="project" value="TreeGrafter"/>
</dbReference>
<keyword evidence="5" id="KW-0479">Metal-binding</keyword>
<feature type="domain" description="Peptidase M13 N-terminal" evidence="12">
    <location>
        <begin position="353"/>
        <end position="610"/>
    </location>
</feature>
<keyword evidence="14" id="KW-1185">Reference proteome</keyword>
<evidence type="ECO:0000256" key="1">
    <source>
        <dbReference type="ARBA" id="ARBA00001947"/>
    </source>
</evidence>
<dbReference type="GO" id="GO:0046872">
    <property type="term" value="F:metal ion binding"/>
    <property type="evidence" value="ECO:0007669"/>
    <property type="project" value="UniProtKB-KW"/>
</dbReference>
<comment type="cofactor">
    <cofactor evidence="1">
        <name>Zn(2+)</name>
        <dbReference type="ChEBI" id="CHEBI:29105"/>
    </cofactor>
</comment>
<gene>
    <name evidence="13" type="ORF">R5R35_006852</name>
</gene>
<organism evidence="13 14">
    <name type="scientific">Gryllus longicercus</name>
    <dbReference type="NCBI Taxonomy" id="2509291"/>
    <lineage>
        <taxon>Eukaryota</taxon>
        <taxon>Metazoa</taxon>
        <taxon>Ecdysozoa</taxon>
        <taxon>Arthropoda</taxon>
        <taxon>Hexapoda</taxon>
        <taxon>Insecta</taxon>
        <taxon>Pterygota</taxon>
        <taxon>Neoptera</taxon>
        <taxon>Polyneoptera</taxon>
        <taxon>Orthoptera</taxon>
        <taxon>Ensifera</taxon>
        <taxon>Gryllidea</taxon>
        <taxon>Grylloidea</taxon>
        <taxon>Gryllidae</taxon>
        <taxon>Gryllinae</taxon>
        <taxon>Gryllus</taxon>
    </lineage>
</organism>
<dbReference type="Pfam" id="PF01431">
    <property type="entry name" value="Peptidase_M13"/>
    <property type="match status" value="1"/>
</dbReference>
<keyword evidence="6" id="KW-0378">Hydrolase</keyword>
<comment type="similarity">
    <text evidence="3">Belongs to the peptidase M13 family.</text>
</comment>